<evidence type="ECO:0000313" key="7">
    <source>
        <dbReference type="Proteomes" id="UP000192223"/>
    </source>
</evidence>
<dbReference type="InterPro" id="IPR039493">
    <property type="entry name" value="TMEM248/TMEM219"/>
</dbReference>
<gene>
    <name evidence="8" type="primary">LOC112904274</name>
</gene>
<comment type="subcellular location">
    <subcellularLocation>
        <location evidence="1">Membrane</location>
    </subcellularLocation>
</comment>
<dbReference type="PANTHER" id="PTHR16002">
    <property type="entry name" value="TRANSMEMBRANE PROTEIN 248-LIKE"/>
    <property type="match status" value="1"/>
</dbReference>
<dbReference type="RefSeq" id="XP_025829702.1">
    <property type="nucleotide sequence ID" value="XM_025973917.1"/>
</dbReference>
<dbReference type="InterPro" id="IPR039587">
    <property type="entry name" value="TMEM248/TMEM219_dom"/>
</dbReference>
<keyword evidence="7" id="KW-1185">Reference proteome</keyword>
<accession>A0A7F5R2Q3</accession>
<proteinExistence type="predicted"/>
<reference evidence="8" key="1">
    <citation type="submission" date="2025-08" db="UniProtKB">
        <authorList>
            <consortium name="RefSeq"/>
        </authorList>
    </citation>
    <scope>IDENTIFICATION</scope>
    <source>
        <tissue evidence="8">Entire body</tissue>
    </source>
</reference>
<sequence>MVWNPVANFANCIKSRPPLVVFALCLFSFLITAVSLAYYVQHDNIENKDAQEQWLSLIHFIDKTGFCIQDDAADTKTNFSAADKVNINTYAIVTSPITNRTFVQGIVSLKEWSFPCLNEAEKPENIELSFNIHSKDNSDDRNVCVTISGPKQFMPKVDSHVECPISEEKEVSKKLFIYNNAGRCVNRPVMRLEFDSSSINKVESEEYLSSVSK</sequence>
<feature type="domain" description="TMEM248/TMEM219" evidence="6">
    <location>
        <begin position="11"/>
        <end position="75"/>
    </location>
</feature>
<protein>
    <submittedName>
        <fullName evidence="8">Uncharacterized protein LOC112904274</fullName>
    </submittedName>
</protein>
<dbReference type="GO" id="GO:0016020">
    <property type="term" value="C:membrane"/>
    <property type="evidence" value="ECO:0007669"/>
    <property type="project" value="UniProtKB-SubCell"/>
</dbReference>
<evidence type="ECO:0000256" key="3">
    <source>
        <dbReference type="ARBA" id="ARBA00022989"/>
    </source>
</evidence>
<keyword evidence="4 5" id="KW-0472">Membrane</keyword>
<evidence type="ECO:0000256" key="5">
    <source>
        <dbReference type="SAM" id="Phobius"/>
    </source>
</evidence>
<name>A0A7F5R2Q3_AGRPL</name>
<evidence type="ECO:0000256" key="2">
    <source>
        <dbReference type="ARBA" id="ARBA00022692"/>
    </source>
</evidence>
<organism evidence="7 8">
    <name type="scientific">Agrilus planipennis</name>
    <name type="common">Emerald ash borer</name>
    <name type="synonym">Agrilus marcopoli</name>
    <dbReference type="NCBI Taxonomy" id="224129"/>
    <lineage>
        <taxon>Eukaryota</taxon>
        <taxon>Metazoa</taxon>
        <taxon>Ecdysozoa</taxon>
        <taxon>Arthropoda</taxon>
        <taxon>Hexapoda</taxon>
        <taxon>Insecta</taxon>
        <taxon>Pterygota</taxon>
        <taxon>Neoptera</taxon>
        <taxon>Endopterygota</taxon>
        <taxon>Coleoptera</taxon>
        <taxon>Polyphaga</taxon>
        <taxon>Elateriformia</taxon>
        <taxon>Buprestoidea</taxon>
        <taxon>Buprestidae</taxon>
        <taxon>Agrilinae</taxon>
        <taxon>Agrilus</taxon>
    </lineage>
</organism>
<dbReference type="InParanoid" id="A0A7F5R2Q3"/>
<keyword evidence="3 5" id="KW-1133">Transmembrane helix</keyword>
<dbReference type="Proteomes" id="UP000192223">
    <property type="component" value="Unplaced"/>
</dbReference>
<evidence type="ECO:0000259" key="6">
    <source>
        <dbReference type="Pfam" id="PF14940"/>
    </source>
</evidence>
<dbReference type="Pfam" id="PF14940">
    <property type="entry name" value="TMEM219"/>
    <property type="match status" value="1"/>
</dbReference>
<dbReference type="GeneID" id="112904274"/>
<keyword evidence="2 5" id="KW-0812">Transmembrane</keyword>
<feature type="transmembrane region" description="Helical" evidence="5">
    <location>
        <begin position="20"/>
        <end position="40"/>
    </location>
</feature>
<evidence type="ECO:0000256" key="4">
    <source>
        <dbReference type="ARBA" id="ARBA00023136"/>
    </source>
</evidence>
<dbReference type="KEGG" id="apln:112904274"/>
<evidence type="ECO:0000313" key="8">
    <source>
        <dbReference type="RefSeq" id="XP_025829702.1"/>
    </source>
</evidence>
<dbReference type="AlphaFoldDB" id="A0A7F5R2Q3"/>
<dbReference type="OrthoDB" id="6329605at2759"/>
<dbReference type="PANTHER" id="PTHR16002:SF4">
    <property type="entry name" value="TMEM248_TMEM219 DOMAIN-CONTAINING PROTEIN"/>
    <property type="match status" value="1"/>
</dbReference>
<evidence type="ECO:0000256" key="1">
    <source>
        <dbReference type="ARBA" id="ARBA00004370"/>
    </source>
</evidence>